<dbReference type="EMBL" id="OX459121">
    <property type="protein sequence ID" value="CAI9103825.1"/>
    <property type="molecule type" value="Genomic_DNA"/>
</dbReference>
<dbReference type="PROSITE" id="PS00107">
    <property type="entry name" value="PROTEIN_KINASE_ATP"/>
    <property type="match status" value="1"/>
</dbReference>
<dbReference type="GO" id="GO:0005524">
    <property type="term" value="F:ATP binding"/>
    <property type="evidence" value="ECO:0007669"/>
    <property type="project" value="UniProtKB-UniRule"/>
</dbReference>
<evidence type="ECO:0000256" key="1">
    <source>
        <dbReference type="ARBA" id="ARBA00022741"/>
    </source>
</evidence>
<dbReference type="GO" id="GO:0000307">
    <property type="term" value="C:cyclin-dependent protein kinase holoenzyme complex"/>
    <property type="evidence" value="ECO:0007669"/>
    <property type="project" value="TreeGrafter"/>
</dbReference>
<keyword evidence="1 3" id="KW-0547">Nucleotide-binding</keyword>
<dbReference type="Pfam" id="PF00069">
    <property type="entry name" value="Pkinase"/>
    <property type="match status" value="1"/>
</dbReference>
<dbReference type="AlphaFoldDB" id="A0AAV1D7I5"/>
<dbReference type="GO" id="GO:0005737">
    <property type="term" value="C:cytoplasm"/>
    <property type="evidence" value="ECO:0007669"/>
    <property type="project" value="TreeGrafter"/>
</dbReference>
<dbReference type="GO" id="GO:0004693">
    <property type="term" value="F:cyclin-dependent protein serine/threonine kinase activity"/>
    <property type="evidence" value="ECO:0007669"/>
    <property type="project" value="TreeGrafter"/>
</dbReference>
<gene>
    <name evidence="5" type="ORF">OLC1_LOCUS12893</name>
</gene>
<dbReference type="Gene3D" id="3.30.200.20">
    <property type="entry name" value="Phosphorylase Kinase, domain 1"/>
    <property type="match status" value="1"/>
</dbReference>
<dbReference type="GO" id="GO:0010389">
    <property type="term" value="P:regulation of G2/M transition of mitotic cell cycle"/>
    <property type="evidence" value="ECO:0007669"/>
    <property type="project" value="TreeGrafter"/>
</dbReference>
<protein>
    <submittedName>
        <fullName evidence="5">OLC1v1002396C1</fullName>
    </submittedName>
</protein>
<proteinExistence type="predicted"/>
<dbReference type="PANTHER" id="PTHR24056">
    <property type="entry name" value="CELL DIVISION PROTEIN KINASE"/>
    <property type="match status" value="1"/>
</dbReference>
<evidence type="ECO:0000313" key="5">
    <source>
        <dbReference type="EMBL" id="CAI9103825.1"/>
    </source>
</evidence>
<accession>A0AAV1D7I5</accession>
<feature type="domain" description="Protein kinase" evidence="4">
    <location>
        <begin position="6"/>
        <end position="286"/>
    </location>
</feature>
<dbReference type="Proteomes" id="UP001161247">
    <property type="component" value="Chromosome 4"/>
</dbReference>
<dbReference type="InterPro" id="IPR000719">
    <property type="entry name" value="Prot_kinase_dom"/>
</dbReference>
<evidence type="ECO:0000313" key="6">
    <source>
        <dbReference type="Proteomes" id="UP001161247"/>
    </source>
</evidence>
<dbReference type="InterPro" id="IPR011009">
    <property type="entry name" value="Kinase-like_dom_sf"/>
</dbReference>
<dbReference type="FunFam" id="1.10.510.10:FF:000611">
    <property type="entry name" value="CMGC family protein kinase"/>
    <property type="match status" value="1"/>
</dbReference>
<dbReference type="GO" id="GO:0000082">
    <property type="term" value="P:G1/S transition of mitotic cell cycle"/>
    <property type="evidence" value="ECO:0007669"/>
    <property type="project" value="TreeGrafter"/>
</dbReference>
<reference evidence="5" key="1">
    <citation type="submission" date="2023-03" db="EMBL/GenBank/DDBJ databases">
        <authorList>
            <person name="Julca I."/>
        </authorList>
    </citation>
    <scope>NUCLEOTIDE SEQUENCE</scope>
</reference>
<dbReference type="GO" id="GO:0005634">
    <property type="term" value="C:nucleus"/>
    <property type="evidence" value="ECO:0007669"/>
    <property type="project" value="TreeGrafter"/>
</dbReference>
<dbReference type="GO" id="GO:0030332">
    <property type="term" value="F:cyclin binding"/>
    <property type="evidence" value="ECO:0007669"/>
    <property type="project" value="TreeGrafter"/>
</dbReference>
<evidence type="ECO:0000256" key="2">
    <source>
        <dbReference type="ARBA" id="ARBA00022840"/>
    </source>
</evidence>
<evidence type="ECO:0000256" key="3">
    <source>
        <dbReference type="PROSITE-ProRule" id="PRU10141"/>
    </source>
</evidence>
<dbReference type="PANTHER" id="PTHR24056:SF178">
    <property type="entry name" value="CYCLIN-DEPENDENT KINASE B2-2"/>
    <property type="match status" value="1"/>
</dbReference>
<organism evidence="5 6">
    <name type="scientific">Oldenlandia corymbosa var. corymbosa</name>
    <dbReference type="NCBI Taxonomy" id="529605"/>
    <lineage>
        <taxon>Eukaryota</taxon>
        <taxon>Viridiplantae</taxon>
        <taxon>Streptophyta</taxon>
        <taxon>Embryophyta</taxon>
        <taxon>Tracheophyta</taxon>
        <taxon>Spermatophyta</taxon>
        <taxon>Magnoliopsida</taxon>
        <taxon>eudicotyledons</taxon>
        <taxon>Gunneridae</taxon>
        <taxon>Pentapetalae</taxon>
        <taxon>asterids</taxon>
        <taxon>lamiids</taxon>
        <taxon>Gentianales</taxon>
        <taxon>Rubiaceae</taxon>
        <taxon>Rubioideae</taxon>
        <taxon>Spermacoceae</taxon>
        <taxon>Hedyotis-Oldenlandia complex</taxon>
        <taxon>Oldenlandia</taxon>
    </lineage>
</organism>
<keyword evidence="6" id="KW-1185">Reference proteome</keyword>
<dbReference type="InterPro" id="IPR050108">
    <property type="entry name" value="CDK"/>
</dbReference>
<dbReference type="GO" id="GO:0010468">
    <property type="term" value="P:regulation of gene expression"/>
    <property type="evidence" value="ECO:0007669"/>
    <property type="project" value="TreeGrafter"/>
</dbReference>
<dbReference type="SUPFAM" id="SSF56112">
    <property type="entry name" value="Protein kinase-like (PK-like)"/>
    <property type="match status" value="1"/>
</dbReference>
<evidence type="ECO:0000259" key="4">
    <source>
        <dbReference type="Pfam" id="PF00069"/>
    </source>
</evidence>
<dbReference type="GO" id="GO:0007165">
    <property type="term" value="P:signal transduction"/>
    <property type="evidence" value="ECO:0007669"/>
    <property type="project" value="TreeGrafter"/>
</dbReference>
<name>A0AAV1D7I5_OLDCO</name>
<keyword evidence="2 3" id="KW-0067">ATP-binding</keyword>
<dbReference type="Gene3D" id="1.10.510.10">
    <property type="entry name" value="Transferase(Phosphotransferase) domain 1"/>
    <property type="match status" value="1"/>
</dbReference>
<dbReference type="InterPro" id="IPR017441">
    <property type="entry name" value="Protein_kinase_ATP_BS"/>
</dbReference>
<feature type="binding site" evidence="3">
    <location>
        <position position="35"/>
    </location>
    <ligand>
        <name>ATP</name>
        <dbReference type="ChEBI" id="CHEBI:30616"/>
    </ligand>
</feature>
<sequence>MEMDSYEIVKRVGEGSYGMVYQAIKKATGEAVAIKETRLHENENGVRQLYILQTVCRGRYVIRLLDVKRGRNKKGETVLFLVFEFLPTHLKTFMGRFQRNIPPEKIKSLMYLLCKGVAFCHGHGVLHRNLKPANLWVDQNAEKLKIADFGLARASRNNNMRDELTLWYRAPEVLLGSKLNSRAMDLWSVGCIFAELVNKEVLFRGQNKLSQLHQIFRILGTPNESVWPGVSSLPDWQKKFHQWEVQPLKSVVPNLDEDGLDLLNEMLKYQPSKRISAKDAMKHRYFKDLDKSKLT</sequence>